<organism evidence="1">
    <name type="scientific">marine sediment metagenome</name>
    <dbReference type="NCBI Taxonomy" id="412755"/>
    <lineage>
        <taxon>unclassified sequences</taxon>
        <taxon>metagenomes</taxon>
        <taxon>ecological metagenomes</taxon>
    </lineage>
</organism>
<dbReference type="EMBL" id="LAZR01016386">
    <property type="protein sequence ID" value="KKM04753.1"/>
    <property type="molecule type" value="Genomic_DNA"/>
</dbReference>
<reference evidence="1" key="1">
    <citation type="journal article" date="2015" name="Nature">
        <title>Complex archaea that bridge the gap between prokaryotes and eukaryotes.</title>
        <authorList>
            <person name="Spang A."/>
            <person name="Saw J.H."/>
            <person name="Jorgensen S.L."/>
            <person name="Zaremba-Niedzwiedzka K."/>
            <person name="Martijn J."/>
            <person name="Lind A.E."/>
            <person name="van Eijk R."/>
            <person name="Schleper C."/>
            <person name="Guy L."/>
            <person name="Ettema T.J."/>
        </authorList>
    </citation>
    <scope>NUCLEOTIDE SEQUENCE</scope>
</reference>
<proteinExistence type="predicted"/>
<sequence>MHVRLPRDSKHWPSPASWTFIRVSAFTKGPTARVSCAGCGEMASLSGHSIDVEGRVTPSVVCPRKGCGWHVSVTLVGWVDAIAEPRRNTDATDQSES</sequence>
<accession>A0A0F9K0Q5</accession>
<gene>
    <name evidence="1" type="ORF">LCGC14_1761110</name>
</gene>
<comment type="caution">
    <text evidence="1">The sequence shown here is derived from an EMBL/GenBank/DDBJ whole genome shotgun (WGS) entry which is preliminary data.</text>
</comment>
<protein>
    <submittedName>
        <fullName evidence="1">Uncharacterized protein</fullName>
    </submittedName>
</protein>
<dbReference type="AlphaFoldDB" id="A0A0F9K0Q5"/>
<name>A0A0F9K0Q5_9ZZZZ</name>
<evidence type="ECO:0000313" key="1">
    <source>
        <dbReference type="EMBL" id="KKM04753.1"/>
    </source>
</evidence>